<gene>
    <name evidence="4" type="ORF">QQS21_004567</name>
</gene>
<sequence length="416" mass="46554">MADYAKLPSAATIATERFRSNISEDKLQQFKKLLELSPIGPVVYENTNAGQKYGVRRDWLENVKKAWLRDFDWRKFEDRMNSFPSFKAPVQDSMGNSIDIQFFALFSEREDAIPIVFVHGWPGSSCDFLDMLEIVKRKYSAKEMPYHVVVPSLPGYAFSSGPPAEVDYGIDMAAGAINSLMVGLGFGNGYLTQGGDLGSFVSRMLAIQYDACKGMHVNQMGWPPNSDDMRPVDADEEEVLQKASEIIDTGFGFVLEQGTRPATIGLALSASPLALLSWIGEQYLQWVDGDFPVEKILEVVTLYWLTDTFPRSLYHNRGLNTGRDTPKIARISVVANMSALKLPYVEKPSGYSCFAHNILPVSKRWAAMSCNLVSFKKHDHGGHFAPLEKPSELLADVEEFIWKVWAAPGRDDRDRA</sequence>
<dbReference type="AlphaFoldDB" id="A0AAJ0CTK0"/>
<dbReference type="PANTHER" id="PTHR21661:SF39">
    <property type="entry name" value="HYDROLASE, PUTATIVE (AFU_ORTHOLOGUE AFUA_3G08960)-RELATED"/>
    <property type="match status" value="1"/>
</dbReference>
<evidence type="ECO:0000313" key="5">
    <source>
        <dbReference type="Proteomes" id="UP001251528"/>
    </source>
</evidence>
<dbReference type="Pfam" id="PF06441">
    <property type="entry name" value="EHN"/>
    <property type="match status" value="1"/>
</dbReference>
<evidence type="ECO:0000259" key="3">
    <source>
        <dbReference type="Pfam" id="PF06441"/>
    </source>
</evidence>
<evidence type="ECO:0000256" key="2">
    <source>
        <dbReference type="ARBA" id="ARBA00022801"/>
    </source>
</evidence>
<comment type="caution">
    <text evidence="4">The sequence shown here is derived from an EMBL/GenBank/DDBJ whole genome shotgun (WGS) entry which is preliminary data.</text>
</comment>
<dbReference type="PIRSF" id="PIRSF001112">
    <property type="entry name" value="Epoxide_hydrolase"/>
    <property type="match status" value="1"/>
</dbReference>
<dbReference type="InterPro" id="IPR000639">
    <property type="entry name" value="Epox_hydrolase-like"/>
</dbReference>
<evidence type="ECO:0000256" key="1">
    <source>
        <dbReference type="ARBA" id="ARBA00010088"/>
    </source>
</evidence>
<name>A0AAJ0CTK0_9HYPO</name>
<dbReference type="InterPro" id="IPR016292">
    <property type="entry name" value="Epoxide_hydrolase"/>
</dbReference>
<dbReference type="EMBL" id="JASWJB010000068">
    <property type="protein sequence ID" value="KAK2601880.1"/>
    <property type="molecule type" value="Genomic_DNA"/>
</dbReference>
<comment type="similarity">
    <text evidence="1">Belongs to the peptidase S33 family.</text>
</comment>
<feature type="domain" description="Epoxide hydrolase N-terminal" evidence="3">
    <location>
        <begin position="16"/>
        <end position="128"/>
    </location>
</feature>
<dbReference type="PANTHER" id="PTHR21661">
    <property type="entry name" value="EPOXIDE HYDROLASE 1-RELATED"/>
    <property type="match status" value="1"/>
</dbReference>
<evidence type="ECO:0000313" key="4">
    <source>
        <dbReference type="EMBL" id="KAK2601880.1"/>
    </source>
</evidence>
<accession>A0AAJ0CTK0</accession>
<dbReference type="InterPro" id="IPR010497">
    <property type="entry name" value="Epoxide_hydro_N"/>
</dbReference>
<dbReference type="PRINTS" id="PR00412">
    <property type="entry name" value="EPOXHYDRLASE"/>
</dbReference>
<proteinExistence type="inferred from homology"/>
<organism evidence="4 5">
    <name type="scientific">Conoideocrella luteorostrata</name>
    <dbReference type="NCBI Taxonomy" id="1105319"/>
    <lineage>
        <taxon>Eukaryota</taxon>
        <taxon>Fungi</taxon>
        <taxon>Dikarya</taxon>
        <taxon>Ascomycota</taxon>
        <taxon>Pezizomycotina</taxon>
        <taxon>Sordariomycetes</taxon>
        <taxon>Hypocreomycetidae</taxon>
        <taxon>Hypocreales</taxon>
        <taxon>Clavicipitaceae</taxon>
        <taxon>Conoideocrella</taxon>
    </lineage>
</organism>
<dbReference type="InterPro" id="IPR029058">
    <property type="entry name" value="AB_hydrolase_fold"/>
</dbReference>
<dbReference type="Proteomes" id="UP001251528">
    <property type="component" value="Unassembled WGS sequence"/>
</dbReference>
<reference evidence="4" key="1">
    <citation type="submission" date="2023-06" db="EMBL/GenBank/DDBJ databases">
        <title>Conoideocrella luteorostrata (Hypocreales: Clavicipitaceae), a potential biocontrol fungus for elongate hemlock scale in United States Christmas tree production areas.</title>
        <authorList>
            <person name="Barrett H."/>
            <person name="Lovett B."/>
            <person name="Macias A.M."/>
            <person name="Stajich J.E."/>
            <person name="Kasson M.T."/>
        </authorList>
    </citation>
    <scope>NUCLEOTIDE SEQUENCE</scope>
    <source>
        <strain evidence="4">ARSEF 14590</strain>
    </source>
</reference>
<keyword evidence="2" id="KW-0378">Hydrolase</keyword>
<protein>
    <recommendedName>
        <fullName evidence="3">Epoxide hydrolase N-terminal domain-containing protein</fullName>
    </recommendedName>
</protein>
<dbReference type="SUPFAM" id="SSF53474">
    <property type="entry name" value="alpha/beta-Hydrolases"/>
    <property type="match status" value="1"/>
</dbReference>
<dbReference type="Gene3D" id="3.40.50.1820">
    <property type="entry name" value="alpha/beta hydrolase"/>
    <property type="match status" value="1"/>
</dbReference>
<dbReference type="GO" id="GO:0097176">
    <property type="term" value="P:epoxide metabolic process"/>
    <property type="evidence" value="ECO:0007669"/>
    <property type="project" value="TreeGrafter"/>
</dbReference>
<keyword evidence="5" id="KW-1185">Reference proteome</keyword>
<dbReference type="GO" id="GO:0004301">
    <property type="term" value="F:epoxide hydrolase activity"/>
    <property type="evidence" value="ECO:0007669"/>
    <property type="project" value="TreeGrafter"/>
</dbReference>